<dbReference type="PANTHER" id="PTHR43788:SF6">
    <property type="entry name" value="DNA HELICASE B"/>
    <property type="match status" value="1"/>
</dbReference>
<evidence type="ECO:0000256" key="4">
    <source>
        <dbReference type="ARBA" id="ARBA00022801"/>
    </source>
</evidence>
<evidence type="ECO:0000256" key="11">
    <source>
        <dbReference type="HAMAP-Rule" id="MF_01487"/>
    </source>
</evidence>
<dbReference type="InterPro" id="IPR050534">
    <property type="entry name" value="Coronavir_polyprotein_1ab"/>
</dbReference>
<dbReference type="InterPro" id="IPR041851">
    <property type="entry name" value="RecD_N_sf"/>
</dbReference>
<comment type="function">
    <text evidence="11">A helicase/nuclease that prepares dsDNA breaks (DSB) for recombinational DNA repair. Binds to DSBs and unwinds DNA via a highly rapid and processive ATP-dependent bidirectional helicase activity. Unwinds dsDNA until it encounters a Chi (crossover hotspot instigator) sequence from the 3' direction. Cuts ssDNA a few nucleotides 3' to the Chi site. The properties and activities of the enzyme are changed at Chi. The Chi-altered holoenzyme produces a long 3'-ssDNA overhang and facilitates RecA-binding to the ssDNA for homologous DNA recombination and repair. Holoenzyme degrades any linearized DNA that is unable to undergo homologous recombination. In the holoenzyme this subunit has ssDNA-dependent ATPase and 5'-3' helicase activity. When added to pre-assembled RecBC greatly stimulates nuclease activity and augments holoenzyme processivity. Negatively regulates the RecA-loading ability of RecBCD.</text>
</comment>
<dbReference type="GO" id="GO:0000724">
    <property type="term" value="P:double-strand break repair via homologous recombination"/>
    <property type="evidence" value="ECO:0007669"/>
    <property type="project" value="UniProtKB-UniRule"/>
</dbReference>
<dbReference type="AlphaFoldDB" id="A0A7D7QUK6"/>
<keyword evidence="3 11" id="KW-0227">DNA damage</keyword>
<keyword evidence="2 11" id="KW-0547">Nucleotide-binding</keyword>
<evidence type="ECO:0000256" key="8">
    <source>
        <dbReference type="ARBA" id="ARBA00023125"/>
    </source>
</evidence>
<keyword evidence="7 11" id="KW-0067">ATP-binding</keyword>
<dbReference type="Gene3D" id="3.40.50.300">
    <property type="entry name" value="P-loop containing nucleotide triphosphate hydrolases"/>
    <property type="match status" value="3"/>
</dbReference>
<dbReference type="CDD" id="cd17933">
    <property type="entry name" value="DEXSc_RecD-like"/>
    <property type="match status" value="1"/>
</dbReference>
<evidence type="ECO:0000256" key="2">
    <source>
        <dbReference type="ARBA" id="ARBA00022741"/>
    </source>
</evidence>
<dbReference type="GO" id="GO:0043139">
    <property type="term" value="F:5'-3' DNA helicase activity"/>
    <property type="evidence" value="ECO:0007669"/>
    <property type="project" value="UniProtKB-UniRule"/>
</dbReference>
<keyword evidence="1 11" id="KW-0540">Nuclease</keyword>
<evidence type="ECO:0000256" key="9">
    <source>
        <dbReference type="ARBA" id="ARBA00023204"/>
    </source>
</evidence>
<dbReference type="EMBL" id="CP059491">
    <property type="protein sequence ID" value="QMS99928.1"/>
    <property type="molecule type" value="Genomic_DNA"/>
</dbReference>
<dbReference type="Pfam" id="PF13245">
    <property type="entry name" value="AAA_19"/>
    <property type="match status" value="1"/>
</dbReference>
<dbReference type="GO" id="GO:0017116">
    <property type="term" value="F:single-stranded DNA helicase activity"/>
    <property type="evidence" value="ECO:0007669"/>
    <property type="project" value="TreeGrafter"/>
</dbReference>
<keyword evidence="10 11" id="KW-0413">Isomerase</keyword>
<evidence type="ECO:0000256" key="1">
    <source>
        <dbReference type="ARBA" id="ARBA00022722"/>
    </source>
</evidence>
<dbReference type="Gene3D" id="1.10.10.1020">
    <property type="entry name" value="RecBCD complex, subunit RecD, N-terminal domain"/>
    <property type="match status" value="1"/>
</dbReference>
<dbReference type="InterPro" id="IPR027417">
    <property type="entry name" value="P-loop_NTPase"/>
</dbReference>
<dbReference type="Pfam" id="PF13538">
    <property type="entry name" value="UvrD_C_2"/>
    <property type="match status" value="1"/>
</dbReference>
<evidence type="ECO:0000259" key="12">
    <source>
        <dbReference type="Pfam" id="PF13538"/>
    </source>
</evidence>
<keyword evidence="14" id="KW-1185">Reference proteome</keyword>
<dbReference type="NCBIfam" id="TIGR01447">
    <property type="entry name" value="recD"/>
    <property type="match status" value="1"/>
</dbReference>
<evidence type="ECO:0000256" key="5">
    <source>
        <dbReference type="ARBA" id="ARBA00022806"/>
    </source>
</evidence>
<reference evidence="14" key="1">
    <citation type="submission" date="2020-07" db="EMBL/GenBank/DDBJ databases">
        <title>novel species isolated from the respiratory tract of Marmot.</title>
        <authorList>
            <person name="Zhang G."/>
        </authorList>
    </citation>
    <scope>NUCLEOTIDE SEQUENCE [LARGE SCALE GENOMIC DNA]</scope>
    <source>
        <strain evidence="14">686</strain>
    </source>
</reference>
<evidence type="ECO:0000256" key="10">
    <source>
        <dbReference type="ARBA" id="ARBA00023235"/>
    </source>
</evidence>
<keyword evidence="5 11" id="KW-0347">Helicase</keyword>
<keyword evidence="8 11" id="KW-0238">DNA-binding</keyword>
<dbReference type="InterPro" id="IPR006344">
    <property type="entry name" value="RecD"/>
</dbReference>
<proteinExistence type="inferred from homology"/>
<comment type="subunit">
    <text evidence="11">Heterotrimer of RecB, RecC and RecD. All subunits contribute to DNA-binding.</text>
</comment>
<keyword evidence="4 11" id="KW-0378">Hydrolase</keyword>
<dbReference type="EC" id="5.6.2.3" evidence="11"/>
<dbReference type="Proteomes" id="UP000515663">
    <property type="component" value="Chromosome"/>
</dbReference>
<evidence type="ECO:0000256" key="6">
    <source>
        <dbReference type="ARBA" id="ARBA00022839"/>
    </source>
</evidence>
<comment type="similarity">
    <text evidence="11">Belongs to the RecD family.</text>
</comment>
<name>A0A7D7QUK6_9ACTN</name>
<comment type="catalytic activity">
    <reaction evidence="11">
        <text>ATP + H2O = ADP + phosphate + H(+)</text>
        <dbReference type="Rhea" id="RHEA:13065"/>
        <dbReference type="ChEBI" id="CHEBI:15377"/>
        <dbReference type="ChEBI" id="CHEBI:15378"/>
        <dbReference type="ChEBI" id="CHEBI:30616"/>
        <dbReference type="ChEBI" id="CHEBI:43474"/>
        <dbReference type="ChEBI" id="CHEBI:456216"/>
        <dbReference type="EC" id="5.6.2.3"/>
    </reaction>
</comment>
<evidence type="ECO:0000313" key="13">
    <source>
        <dbReference type="EMBL" id="QMS99928.1"/>
    </source>
</evidence>
<organism evidence="13 14">
    <name type="scientific">Gordonia jinghuaiqii</name>
    <dbReference type="NCBI Taxonomy" id="2758710"/>
    <lineage>
        <taxon>Bacteria</taxon>
        <taxon>Bacillati</taxon>
        <taxon>Actinomycetota</taxon>
        <taxon>Actinomycetes</taxon>
        <taxon>Mycobacteriales</taxon>
        <taxon>Gordoniaceae</taxon>
        <taxon>Gordonia</taxon>
    </lineage>
</organism>
<accession>A0A7D7QUK6</accession>
<evidence type="ECO:0000256" key="3">
    <source>
        <dbReference type="ARBA" id="ARBA00022763"/>
    </source>
</evidence>
<feature type="binding site" evidence="11">
    <location>
        <begin position="187"/>
        <end position="194"/>
    </location>
    <ligand>
        <name>ATP</name>
        <dbReference type="ChEBI" id="CHEBI:30616"/>
    </ligand>
</feature>
<dbReference type="GO" id="GO:0005524">
    <property type="term" value="F:ATP binding"/>
    <property type="evidence" value="ECO:0007669"/>
    <property type="project" value="UniProtKB-UniRule"/>
</dbReference>
<keyword evidence="9 11" id="KW-0234">DNA repair</keyword>
<sequence length="635" mass="66974">MTTPDVQRVESATGVLAAWNEAGILAAADVHITERIIRMCAEPVSDDARLGAALAVRAVRLGSTCLALDRVGEMTGDEAPDLTVPAPGVVLDALLESPLVAGSEAGPLRPLVVRQSVDGPLVYLQKYFRQEQTIRDILDRRAQTSPTVDTEALRSAIASVYSSPDDGIRQKLAAAVAATRWTTVLAGGPGTGKTYTVARILAVLDVLHGPGLRVGLCAPTGRAAAQLQASVEAESVQAGSTPSASPSAVTAHAVTLHSLLGWRPGSNPRYGRGRTLPHDVIIVDETSMLSMTAMSRLLDAVRPDARVVFVGDPHQLASVEAGAVLADLVERTDHVRPPDDPGSVSAGMSQAFGAVGLSEDSAREELDADDASRLADGVITLRRQFRFGGGISEVAAAVNSGDADAVLELVTSPEVTDVELVAPDDLDGVYDDITAWGRKLRVAARNGDAESALEALDTHRVLCAHREGSWGVRGWSARITDWLGTTTAEHMGWYAGQPILVTANDRQTSTFNGDTGVVIADHDAREAGGPDALRVAFRRGGAVRLLHPTQLADAVSVHAMTIHRSQGSQFEQVTVVLPTAGSELLTRELLYTAITRARQRVRIVGTPDVLAAAVRRRVQRASGLRSAVTPLGPRA</sequence>
<evidence type="ECO:0000313" key="14">
    <source>
        <dbReference type="Proteomes" id="UP000515663"/>
    </source>
</evidence>
<dbReference type="SUPFAM" id="SSF52540">
    <property type="entry name" value="P-loop containing nucleoside triphosphate hydrolases"/>
    <property type="match status" value="2"/>
</dbReference>
<feature type="domain" description="UvrD-like helicase C-terminal" evidence="12">
    <location>
        <begin position="557"/>
        <end position="604"/>
    </location>
</feature>
<dbReference type="InterPro" id="IPR027785">
    <property type="entry name" value="UvrD-like_helicase_C"/>
</dbReference>
<comment type="miscellaneous">
    <text evidence="11">In the RecBCD complex, RecB has a slow 3'-5' helicase, an exonuclease activity and loads RecA onto ssDNA, RecD has a fast 5'-3' helicase activity, while RecC stimulates the ATPase and processivity of the RecB helicase and contributes to recognition of the Chi site.</text>
</comment>
<gene>
    <name evidence="11 13" type="primary">recD</name>
    <name evidence="13" type="ORF">H1R19_13175</name>
</gene>
<dbReference type="GO" id="GO:0003677">
    <property type="term" value="F:DNA binding"/>
    <property type="evidence" value="ECO:0007669"/>
    <property type="project" value="UniProtKB-UniRule"/>
</dbReference>
<protein>
    <recommendedName>
        <fullName evidence="11">RecBCD enzyme subunit RecD</fullName>
        <ecNumber evidence="11">5.6.2.3</ecNumber>
    </recommendedName>
    <alternativeName>
        <fullName evidence="11">DNA 5'-3' helicase subunit RecD</fullName>
    </alternativeName>
    <alternativeName>
        <fullName evidence="11">Exonuclease V subunit RecD</fullName>
        <shortName evidence="11">ExoV subunit RecD</shortName>
    </alternativeName>
    <alternativeName>
        <fullName evidence="11">Helicase/nuclease RecBCD subunit RecD</fullName>
    </alternativeName>
</protein>
<dbReference type="GO" id="GO:0009338">
    <property type="term" value="C:exodeoxyribonuclease V complex"/>
    <property type="evidence" value="ECO:0007669"/>
    <property type="project" value="InterPro"/>
</dbReference>
<keyword evidence="6 11" id="KW-0269">Exonuclease</keyword>
<dbReference type="GO" id="GO:0008854">
    <property type="term" value="F:exodeoxyribonuclease V activity"/>
    <property type="evidence" value="ECO:0007669"/>
    <property type="project" value="InterPro"/>
</dbReference>
<dbReference type="RefSeq" id="WP_219849269.1">
    <property type="nucleotide sequence ID" value="NZ_CP059491.1"/>
</dbReference>
<dbReference type="PANTHER" id="PTHR43788">
    <property type="entry name" value="DNA2/NAM7 HELICASE FAMILY MEMBER"/>
    <property type="match status" value="1"/>
</dbReference>
<dbReference type="KEGG" id="gji:H1R19_13175"/>
<evidence type="ECO:0000256" key="7">
    <source>
        <dbReference type="ARBA" id="ARBA00022840"/>
    </source>
</evidence>
<dbReference type="CDD" id="cd18809">
    <property type="entry name" value="SF1_C_RecD"/>
    <property type="match status" value="1"/>
</dbReference>
<dbReference type="HAMAP" id="MF_01487">
    <property type="entry name" value="RecD"/>
    <property type="match status" value="1"/>
</dbReference>